<feature type="region of interest" description="Disordered" evidence="1">
    <location>
        <begin position="50"/>
        <end position="87"/>
    </location>
</feature>
<dbReference type="Proteomes" id="UP000762676">
    <property type="component" value="Unassembled WGS sequence"/>
</dbReference>
<reference evidence="2 3" key="1">
    <citation type="journal article" date="2021" name="Elife">
        <title>Chloroplast acquisition without the gene transfer in kleptoplastic sea slugs, Plakobranchus ocellatus.</title>
        <authorList>
            <person name="Maeda T."/>
            <person name="Takahashi S."/>
            <person name="Yoshida T."/>
            <person name="Shimamura S."/>
            <person name="Takaki Y."/>
            <person name="Nagai Y."/>
            <person name="Toyoda A."/>
            <person name="Suzuki Y."/>
            <person name="Arimoto A."/>
            <person name="Ishii H."/>
            <person name="Satoh N."/>
            <person name="Nishiyama T."/>
            <person name="Hasebe M."/>
            <person name="Maruyama T."/>
            <person name="Minagawa J."/>
            <person name="Obokata J."/>
            <person name="Shigenobu S."/>
        </authorList>
    </citation>
    <scope>NUCLEOTIDE SEQUENCE [LARGE SCALE GENOMIC DNA]</scope>
</reference>
<proteinExistence type="predicted"/>
<name>A0AAV4HAQ6_9GAST</name>
<evidence type="ECO:0000313" key="2">
    <source>
        <dbReference type="EMBL" id="GFR93695.1"/>
    </source>
</evidence>
<keyword evidence="3" id="KW-1185">Reference proteome</keyword>
<dbReference type="EMBL" id="BMAT01012510">
    <property type="protein sequence ID" value="GFR93695.1"/>
    <property type="molecule type" value="Genomic_DNA"/>
</dbReference>
<evidence type="ECO:0000256" key="1">
    <source>
        <dbReference type="SAM" id="MobiDB-lite"/>
    </source>
</evidence>
<accession>A0AAV4HAQ6</accession>
<dbReference type="AlphaFoldDB" id="A0AAV4HAQ6"/>
<sequence>MAYMDIWKTDDHSNDENFSFFKYSCLLSQPMNNFNRKTQSLDLIKGQLHQAPHTPERGQVSLCPPRARERTSQTHPHHVTCCSRPHS</sequence>
<evidence type="ECO:0000313" key="3">
    <source>
        <dbReference type="Proteomes" id="UP000762676"/>
    </source>
</evidence>
<gene>
    <name evidence="2" type="ORF">ElyMa_006232200</name>
</gene>
<protein>
    <submittedName>
        <fullName evidence="2">Uncharacterized protein</fullName>
    </submittedName>
</protein>
<organism evidence="2 3">
    <name type="scientific">Elysia marginata</name>
    <dbReference type="NCBI Taxonomy" id="1093978"/>
    <lineage>
        <taxon>Eukaryota</taxon>
        <taxon>Metazoa</taxon>
        <taxon>Spiralia</taxon>
        <taxon>Lophotrochozoa</taxon>
        <taxon>Mollusca</taxon>
        <taxon>Gastropoda</taxon>
        <taxon>Heterobranchia</taxon>
        <taxon>Euthyneura</taxon>
        <taxon>Panpulmonata</taxon>
        <taxon>Sacoglossa</taxon>
        <taxon>Placobranchoidea</taxon>
        <taxon>Plakobranchidae</taxon>
        <taxon>Elysia</taxon>
    </lineage>
</organism>
<comment type="caution">
    <text evidence="2">The sequence shown here is derived from an EMBL/GenBank/DDBJ whole genome shotgun (WGS) entry which is preliminary data.</text>
</comment>